<dbReference type="InterPro" id="IPR053151">
    <property type="entry name" value="RNase_H-like"/>
</dbReference>
<evidence type="ECO:0000259" key="1">
    <source>
        <dbReference type="PROSITE" id="PS50879"/>
    </source>
</evidence>
<dbReference type="Proteomes" id="UP000838756">
    <property type="component" value="Unassembled WGS sequence"/>
</dbReference>
<organism evidence="2 3">
    <name type="scientific">Pararge aegeria aegeria</name>
    <dbReference type="NCBI Taxonomy" id="348720"/>
    <lineage>
        <taxon>Eukaryota</taxon>
        <taxon>Metazoa</taxon>
        <taxon>Ecdysozoa</taxon>
        <taxon>Arthropoda</taxon>
        <taxon>Hexapoda</taxon>
        <taxon>Insecta</taxon>
        <taxon>Pterygota</taxon>
        <taxon>Neoptera</taxon>
        <taxon>Endopterygota</taxon>
        <taxon>Lepidoptera</taxon>
        <taxon>Glossata</taxon>
        <taxon>Ditrysia</taxon>
        <taxon>Papilionoidea</taxon>
        <taxon>Nymphalidae</taxon>
        <taxon>Satyrinae</taxon>
        <taxon>Satyrini</taxon>
        <taxon>Parargina</taxon>
        <taxon>Pararge</taxon>
    </lineage>
</organism>
<name>A0A8S4RZE3_9NEOP</name>
<dbReference type="Pfam" id="PF00075">
    <property type="entry name" value="RNase_H"/>
    <property type="match status" value="1"/>
</dbReference>
<dbReference type="OrthoDB" id="411871at2759"/>
<dbReference type="SUPFAM" id="SSF53098">
    <property type="entry name" value="Ribonuclease H-like"/>
    <property type="match status" value="1"/>
</dbReference>
<comment type="caution">
    <text evidence="2">The sequence shown here is derived from an EMBL/GenBank/DDBJ whole genome shotgun (WGS) entry which is preliminary data.</text>
</comment>
<dbReference type="PANTHER" id="PTHR47723">
    <property type="entry name" value="OS05G0353850 PROTEIN"/>
    <property type="match status" value="1"/>
</dbReference>
<dbReference type="CDD" id="cd09276">
    <property type="entry name" value="Rnase_HI_RT_non_LTR"/>
    <property type="match status" value="1"/>
</dbReference>
<dbReference type="EMBL" id="CAKXAJ010025723">
    <property type="protein sequence ID" value="CAH2243231.1"/>
    <property type="molecule type" value="Genomic_DNA"/>
</dbReference>
<dbReference type="Gene3D" id="3.30.420.10">
    <property type="entry name" value="Ribonuclease H-like superfamily/Ribonuclease H"/>
    <property type="match status" value="1"/>
</dbReference>
<accession>A0A8S4RZE3</accession>
<proteinExistence type="predicted"/>
<dbReference type="AlphaFoldDB" id="A0A8S4RZE3"/>
<keyword evidence="3" id="KW-1185">Reference proteome</keyword>
<dbReference type="InterPro" id="IPR002156">
    <property type="entry name" value="RNaseH_domain"/>
</dbReference>
<dbReference type="GO" id="GO:0004523">
    <property type="term" value="F:RNA-DNA hybrid ribonuclease activity"/>
    <property type="evidence" value="ECO:0007669"/>
    <property type="project" value="InterPro"/>
</dbReference>
<sequence>MLYPAERLTFPAQFLVSQDEVERYQSELTTHANHIFTDGSRQEDGTVGAAFVSYCRGRIVANRKYKLHNCCSVFQAELFALLRACSWAATLCDTHTYIYTDSRSAIKAIQDRSNTHPLVADIHRTVHASSGTVQFAWVRSHVGIEGNEAADAAAKNAAGLYKAPAYCHYPISFVRHNIRKENQNTWQSRYESEAQGQHTKRQLPTIMDIRELFKLTDISFSLTQALTGHAYNKHYLHRFHITTDAKCPCDNSASQTLDHLFRECPRFGKLRLDHEFLCGHLGVSPYELRSLMRKRSALQSYTDMVNSILSDLKKFNNT</sequence>
<dbReference type="InterPro" id="IPR036397">
    <property type="entry name" value="RNaseH_sf"/>
</dbReference>
<protein>
    <submittedName>
        <fullName evidence="2">Jg14529 protein</fullName>
    </submittedName>
</protein>
<dbReference type="InterPro" id="IPR012337">
    <property type="entry name" value="RNaseH-like_sf"/>
</dbReference>
<dbReference type="GO" id="GO:0003676">
    <property type="term" value="F:nucleic acid binding"/>
    <property type="evidence" value="ECO:0007669"/>
    <property type="project" value="InterPro"/>
</dbReference>
<reference evidence="2" key="1">
    <citation type="submission" date="2022-03" db="EMBL/GenBank/DDBJ databases">
        <authorList>
            <person name="Lindestad O."/>
        </authorList>
    </citation>
    <scope>NUCLEOTIDE SEQUENCE</scope>
</reference>
<evidence type="ECO:0000313" key="3">
    <source>
        <dbReference type="Proteomes" id="UP000838756"/>
    </source>
</evidence>
<dbReference type="PANTHER" id="PTHR47723:SF19">
    <property type="entry name" value="POLYNUCLEOTIDYL TRANSFERASE, RIBONUCLEASE H-LIKE SUPERFAMILY PROTEIN"/>
    <property type="match status" value="1"/>
</dbReference>
<feature type="domain" description="RNase H type-1" evidence="1">
    <location>
        <begin position="29"/>
        <end position="159"/>
    </location>
</feature>
<gene>
    <name evidence="2" type="primary">jg14529</name>
    <name evidence="2" type="ORF">PAEG_LOCUS19399</name>
</gene>
<dbReference type="PROSITE" id="PS50879">
    <property type="entry name" value="RNASE_H_1"/>
    <property type="match status" value="1"/>
</dbReference>
<evidence type="ECO:0000313" key="2">
    <source>
        <dbReference type="EMBL" id="CAH2243231.1"/>
    </source>
</evidence>